<dbReference type="Pfam" id="PF05425">
    <property type="entry name" value="CopD"/>
    <property type="match status" value="1"/>
</dbReference>
<comment type="subcellular location">
    <subcellularLocation>
        <location evidence="1">Cell membrane</location>
        <topology evidence="1">Multi-pass membrane protein</topology>
    </subcellularLocation>
</comment>
<gene>
    <name evidence="9" type="ORF">Q6348_03465</name>
</gene>
<feature type="transmembrane region" description="Helical" evidence="7">
    <location>
        <begin position="405"/>
        <end position="423"/>
    </location>
</feature>
<feature type="transmembrane region" description="Helical" evidence="7">
    <location>
        <begin position="69"/>
        <end position="91"/>
    </location>
</feature>
<dbReference type="PANTHER" id="PTHR34820">
    <property type="entry name" value="INNER MEMBRANE PROTEIN YEBZ"/>
    <property type="match status" value="1"/>
</dbReference>
<feature type="transmembrane region" description="Helical" evidence="7">
    <location>
        <begin position="477"/>
        <end position="499"/>
    </location>
</feature>
<feature type="transmembrane region" description="Helical" evidence="7">
    <location>
        <begin position="262"/>
        <end position="286"/>
    </location>
</feature>
<evidence type="ECO:0000256" key="1">
    <source>
        <dbReference type="ARBA" id="ARBA00004651"/>
    </source>
</evidence>
<sequence length="706" mass="74297">MTTTTRGAPSRPADDAPRDVHRPVRPGLVAGALAAVLGVVLGTLVVRSGTIDLLDPGALVRWGAPTAEVLTELAGAVTLGALALAAFVLPWPAGRRGARRVTRAGGARRARPEPSPAFAATLRVAAAAAAAWTVIALADLVLGYGAIAGRSLGTPSFGPELGVYVTSISLGKIGLGIVVVAALTSVLALLVTTPVGALWTALLALVALVLRAQTGHASGDTNHELAISTMFLHLLGAALWIGGLAALAFVARRLGRDLAPAVARFSTLALWCYLGVGISGAVNAAMRMADLGQLVTTAYGRLVATKITIMVGLGLVGWLHRRRVVEALAARASVAGASRRAPWVFWRLVAVELVLMGAVSGVAVALASAEPPVPQTPTGALSPAEVVTGHPLPPPPTFDRWLTSFRWDLLLALAALAGAVVYLRWVRRLASRGDRWPVGRTVSWLAGMGTFFWTTSAGPAVYGHFLLSAHMVAHMTLMLIVPVFVAVSGPVTLAVRALPARQDGSRGPREWLLVIVHSRWAAFFSHPLVAAANFAGSMYVFYFTDLFKYALETYVGHLGMVLHFSLAGYMFINGLIGIDPGPKRLAHPMRLVLLFATMAVHAFFGVALTMDTALLVPEWFGLLGRTWGPSALADQATAGAVVWGISELPMLAVAIILAVSWTRADERAAKRRDRRADRDGDAELDAYNARLAALADRDDKPPTGNG</sequence>
<keyword evidence="10" id="KW-1185">Reference proteome</keyword>
<keyword evidence="3 7" id="KW-0812">Transmembrane</keyword>
<organism evidence="9 10">
    <name type="scientific">Actinotalea lenta</name>
    <dbReference type="NCBI Taxonomy" id="3064654"/>
    <lineage>
        <taxon>Bacteria</taxon>
        <taxon>Bacillati</taxon>
        <taxon>Actinomycetota</taxon>
        <taxon>Actinomycetes</taxon>
        <taxon>Micrococcales</taxon>
        <taxon>Cellulomonadaceae</taxon>
        <taxon>Actinotalea</taxon>
    </lineage>
</organism>
<feature type="transmembrane region" description="Helical" evidence="7">
    <location>
        <begin position="592"/>
        <end position="616"/>
    </location>
</feature>
<feature type="transmembrane region" description="Helical" evidence="7">
    <location>
        <begin position="28"/>
        <end position="49"/>
    </location>
</feature>
<evidence type="ECO:0000256" key="5">
    <source>
        <dbReference type="ARBA" id="ARBA00023136"/>
    </source>
</evidence>
<evidence type="ECO:0000256" key="3">
    <source>
        <dbReference type="ARBA" id="ARBA00022692"/>
    </source>
</evidence>
<evidence type="ECO:0000259" key="8">
    <source>
        <dbReference type="Pfam" id="PF05425"/>
    </source>
</evidence>
<evidence type="ECO:0000256" key="7">
    <source>
        <dbReference type="SAM" id="Phobius"/>
    </source>
</evidence>
<feature type="transmembrane region" description="Helical" evidence="7">
    <location>
        <begin position="636"/>
        <end position="662"/>
    </location>
</feature>
<evidence type="ECO:0000256" key="4">
    <source>
        <dbReference type="ARBA" id="ARBA00022989"/>
    </source>
</evidence>
<feature type="region of interest" description="Disordered" evidence="6">
    <location>
        <begin position="1"/>
        <end position="22"/>
    </location>
</feature>
<feature type="domain" description="Copper resistance protein D" evidence="8">
    <location>
        <begin position="261"/>
        <end position="366"/>
    </location>
</feature>
<feature type="transmembrane region" description="Helical" evidence="7">
    <location>
        <begin position="554"/>
        <end position="572"/>
    </location>
</feature>
<dbReference type="EMBL" id="JAUQYP010000001">
    <property type="protein sequence ID" value="MDO8106251.1"/>
    <property type="molecule type" value="Genomic_DNA"/>
</dbReference>
<dbReference type="Pfam" id="PF09678">
    <property type="entry name" value="Caa3_CtaG"/>
    <property type="match status" value="1"/>
</dbReference>
<keyword evidence="2" id="KW-1003">Cell membrane</keyword>
<proteinExistence type="predicted"/>
<dbReference type="Proteomes" id="UP001232536">
    <property type="component" value="Unassembled WGS sequence"/>
</dbReference>
<feature type="transmembrane region" description="Helical" evidence="7">
    <location>
        <begin position="344"/>
        <end position="367"/>
    </location>
</feature>
<evidence type="ECO:0000313" key="10">
    <source>
        <dbReference type="Proteomes" id="UP001232536"/>
    </source>
</evidence>
<comment type="caution">
    <text evidence="9">The sequence shown here is derived from an EMBL/GenBank/DDBJ whole genome shotgun (WGS) entry which is preliminary data.</text>
</comment>
<accession>A0ABT9D767</accession>
<feature type="transmembrane region" description="Helical" evidence="7">
    <location>
        <begin position="161"/>
        <end position="180"/>
    </location>
</feature>
<dbReference type="InterPro" id="IPR019108">
    <property type="entry name" value="Caa3_assmbl_CtaG-rel"/>
</dbReference>
<feature type="transmembrane region" description="Helical" evidence="7">
    <location>
        <begin position="298"/>
        <end position="319"/>
    </location>
</feature>
<feature type="transmembrane region" description="Helical" evidence="7">
    <location>
        <begin position="230"/>
        <end position="250"/>
    </location>
</feature>
<keyword evidence="4 7" id="KW-1133">Transmembrane helix</keyword>
<evidence type="ECO:0000256" key="2">
    <source>
        <dbReference type="ARBA" id="ARBA00022475"/>
    </source>
</evidence>
<evidence type="ECO:0000313" key="9">
    <source>
        <dbReference type="EMBL" id="MDO8106251.1"/>
    </source>
</evidence>
<keyword evidence="5 7" id="KW-0472">Membrane</keyword>
<reference evidence="9 10" key="1">
    <citation type="submission" date="2023-07" db="EMBL/GenBank/DDBJ databases">
        <title>Description of novel actinomycetes strains, isolated from tidal flat sediment.</title>
        <authorList>
            <person name="Lu C."/>
        </authorList>
    </citation>
    <scope>NUCLEOTIDE SEQUENCE [LARGE SCALE GENOMIC DNA]</scope>
    <source>
        <strain evidence="9 10">SYSU T00b441</strain>
    </source>
</reference>
<dbReference type="InterPro" id="IPR008457">
    <property type="entry name" value="Cu-R_CopD_dom"/>
</dbReference>
<feature type="transmembrane region" description="Helical" evidence="7">
    <location>
        <begin position="520"/>
        <end position="542"/>
    </location>
</feature>
<feature type="transmembrane region" description="Helical" evidence="7">
    <location>
        <begin position="117"/>
        <end position="141"/>
    </location>
</feature>
<feature type="transmembrane region" description="Helical" evidence="7">
    <location>
        <begin position="187"/>
        <end position="210"/>
    </location>
</feature>
<feature type="transmembrane region" description="Helical" evidence="7">
    <location>
        <begin position="444"/>
        <end position="465"/>
    </location>
</feature>
<evidence type="ECO:0000256" key="6">
    <source>
        <dbReference type="SAM" id="MobiDB-lite"/>
    </source>
</evidence>
<dbReference type="InterPro" id="IPR032694">
    <property type="entry name" value="CopC/D"/>
</dbReference>
<protein>
    <submittedName>
        <fullName evidence="9">Cytochrome c oxidase assembly protein</fullName>
    </submittedName>
</protein>
<dbReference type="RefSeq" id="WP_304599930.1">
    <property type="nucleotide sequence ID" value="NZ_JAUQYO010000001.1"/>
</dbReference>
<name>A0ABT9D767_9CELL</name>
<dbReference type="PANTHER" id="PTHR34820:SF4">
    <property type="entry name" value="INNER MEMBRANE PROTEIN YEBZ"/>
    <property type="match status" value="1"/>
</dbReference>
<feature type="compositionally biased region" description="Basic and acidic residues" evidence="6">
    <location>
        <begin position="12"/>
        <end position="22"/>
    </location>
</feature>